<dbReference type="EMBL" id="QPIW01000005">
    <property type="protein sequence ID" value="RDB06361.1"/>
    <property type="molecule type" value="Genomic_DNA"/>
</dbReference>
<proteinExistence type="predicted"/>
<keyword evidence="2" id="KW-1185">Reference proteome</keyword>
<reference evidence="1 2" key="1">
    <citation type="submission" date="2018-07" db="EMBL/GenBank/DDBJ databases">
        <title>Genome analysis of Runella aurantiaca.</title>
        <authorList>
            <person name="Yang X."/>
        </authorList>
    </citation>
    <scope>NUCLEOTIDE SEQUENCE [LARGE SCALE GENOMIC DNA]</scope>
    <source>
        <strain evidence="1 2">YX9</strain>
    </source>
</reference>
<evidence type="ECO:0000313" key="2">
    <source>
        <dbReference type="Proteomes" id="UP000253141"/>
    </source>
</evidence>
<dbReference type="RefSeq" id="WP_114460734.1">
    <property type="nucleotide sequence ID" value="NZ_QPIW01000005.1"/>
</dbReference>
<organism evidence="1 2">
    <name type="scientific">Runella aurantiaca</name>
    <dbReference type="NCBI Taxonomy" id="2282308"/>
    <lineage>
        <taxon>Bacteria</taxon>
        <taxon>Pseudomonadati</taxon>
        <taxon>Bacteroidota</taxon>
        <taxon>Cytophagia</taxon>
        <taxon>Cytophagales</taxon>
        <taxon>Spirosomataceae</taxon>
        <taxon>Runella</taxon>
    </lineage>
</organism>
<name>A0A369I9C0_9BACT</name>
<protein>
    <recommendedName>
        <fullName evidence="3">DUF937 domain-containing protein</fullName>
    </recommendedName>
</protein>
<dbReference type="OrthoDB" id="982085at2"/>
<dbReference type="Proteomes" id="UP000253141">
    <property type="component" value="Unassembled WGS sequence"/>
</dbReference>
<evidence type="ECO:0000313" key="1">
    <source>
        <dbReference type="EMBL" id="RDB06361.1"/>
    </source>
</evidence>
<sequence length="199" mass="19947">MLEQLMGLIQDQSQDAIVKNPAIPNEHNTDAMQAILGAVTGGLQSQAQSGNISGLMGLLSGNSGTGNNLMNNPIVSGIAQNAIGSLMEKFGLSNNAAAKVIAQVLPGVLTSMISKTSNPNDDSMDFGGIMGSLLGGQQTQQAQQQGGFDFNQIGYALADGKLDMNDVMRIGGGLLGGGGAGNNNAGGGLGGLLGGLFGK</sequence>
<dbReference type="SUPFAM" id="SSF140804">
    <property type="entry name" value="YidB-like"/>
    <property type="match status" value="1"/>
</dbReference>
<dbReference type="InterPro" id="IPR027405">
    <property type="entry name" value="YidB-like"/>
</dbReference>
<comment type="caution">
    <text evidence="1">The sequence shown here is derived from an EMBL/GenBank/DDBJ whole genome shotgun (WGS) entry which is preliminary data.</text>
</comment>
<evidence type="ECO:0008006" key="3">
    <source>
        <dbReference type="Google" id="ProtNLM"/>
    </source>
</evidence>
<accession>A0A369I9C0</accession>
<gene>
    <name evidence="1" type="ORF">DVG78_08850</name>
</gene>
<dbReference type="AlphaFoldDB" id="A0A369I9C0"/>